<dbReference type="InterPro" id="IPR000408">
    <property type="entry name" value="Reg_chr_condens"/>
</dbReference>
<dbReference type="Proteomes" id="UP000192223">
    <property type="component" value="Unplaced"/>
</dbReference>
<evidence type="ECO:0000256" key="7">
    <source>
        <dbReference type="PROSITE-ProRule" id="PRU00235"/>
    </source>
</evidence>
<dbReference type="FunFam" id="3.30.2160.10:FF:000004">
    <property type="entry name" value="probable E3 ubiquitin-protein ligase HERC4 isoform X1"/>
    <property type="match status" value="1"/>
</dbReference>
<evidence type="ECO:0000259" key="9">
    <source>
        <dbReference type="PROSITE" id="PS50237"/>
    </source>
</evidence>
<dbReference type="FunCoup" id="A0A1W4X5Q9">
    <property type="interactions" value="1870"/>
</dbReference>
<dbReference type="CTD" id="26091"/>
<keyword evidence="2" id="KW-0963">Cytoplasm</keyword>
<gene>
    <name evidence="11" type="primary">LOC108741195</name>
</gene>
<dbReference type="CDD" id="cd00078">
    <property type="entry name" value="HECTc"/>
    <property type="match status" value="1"/>
</dbReference>
<dbReference type="GO" id="GO:0061630">
    <property type="term" value="F:ubiquitin protein ligase activity"/>
    <property type="evidence" value="ECO:0007669"/>
    <property type="project" value="TreeGrafter"/>
</dbReference>
<evidence type="ECO:0000256" key="6">
    <source>
        <dbReference type="PROSITE-ProRule" id="PRU00104"/>
    </source>
</evidence>
<evidence type="ECO:0000313" key="10">
    <source>
        <dbReference type="Proteomes" id="UP000192223"/>
    </source>
</evidence>
<feature type="repeat" description="RCC1" evidence="7">
    <location>
        <begin position="261"/>
        <end position="312"/>
    </location>
</feature>
<feature type="repeat" description="RCC1" evidence="7">
    <location>
        <begin position="1"/>
        <end position="52"/>
    </location>
</feature>
<dbReference type="AlphaFoldDB" id="A0A1W4X5Q9"/>
<dbReference type="Gene3D" id="3.30.2160.10">
    <property type="entry name" value="Hect, E3 ligase catalytic domain"/>
    <property type="match status" value="1"/>
</dbReference>
<dbReference type="PANTHER" id="PTHR45622:SF76">
    <property type="entry name" value="HECT AND RLD DOMAIN CONTAINING E3 UBIQUITIN LIGASE 4, ISOFORM C"/>
    <property type="match status" value="1"/>
</dbReference>
<dbReference type="KEGG" id="apln:108741195"/>
<feature type="repeat" description="RCC1" evidence="7">
    <location>
        <begin position="314"/>
        <end position="380"/>
    </location>
</feature>
<protein>
    <submittedName>
        <fullName evidence="11">Probable E3 ubiquitin-protein ligase HERC4</fullName>
    </submittedName>
</protein>
<feature type="repeat" description="RCC1" evidence="7">
    <location>
        <begin position="53"/>
        <end position="102"/>
    </location>
</feature>
<dbReference type="GeneID" id="108741195"/>
<dbReference type="GO" id="GO:0009966">
    <property type="term" value="P:regulation of signal transduction"/>
    <property type="evidence" value="ECO:0007669"/>
    <property type="project" value="UniProtKB-ARBA"/>
</dbReference>
<dbReference type="Gene3D" id="3.90.1750.10">
    <property type="entry name" value="Hect, E3 ligase catalytic domains"/>
    <property type="match status" value="1"/>
</dbReference>
<evidence type="ECO:0000256" key="5">
    <source>
        <dbReference type="ARBA" id="ARBA00022786"/>
    </source>
</evidence>
<evidence type="ECO:0000313" key="11">
    <source>
        <dbReference type="RefSeq" id="XP_018331399.1"/>
    </source>
</evidence>
<keyword evidence="8" id="KW-0812">Transmembrane</keyword>
<dbReference type="PROSITE" id="PS00626">
    <property type="entry name" value="RCC1_2"/>
    <property type="match status" value="2"/>
</dbReference>
<dbReference type="Gene3D" id="2.130.10.30">
    <property type="entry name" value="Regulator of chromosome condensation 1/beta-lactamase-inhibitor protein II"/>
    <property type="match status" value="2"/>
</dbReference>
<keyword evidence="5 6" id="KW-0833">Ubl conjugation pathway</keyword>
<comment type="subcellular location">
    <subcellularLocation>
        <location evidence="1">Cytoplasm</location>
    </subcellularLocation>
</comment>
<dbReference type="FunFam" id="3.30.2410.10:FF:000003">
    <property type="entry name" value="probable E3 ubiquitin-protein ligase HERC4 isoform X1"/>
    <property type="match status" value="1"/>
</dbReference>
<dbReference type="RefSeq" id="XP_018331399.1">
    <property type="nucleotide sequence ID" value="XM_018475897.1"/>
</dbReference>
<dbReference type="InterPro" id="IPR051709">
    <property type="entry name" value="Ub-ligase/GTPase-reg"/>
</dbReference>
<evidence type="ECO:0000256" key="1">
    <source>
        <dbReference type="ARBA" id="ARBA00004496"/>
    </source>
</evidence>
<dbReference type="GO" id="GO:0016567">
    <property type="term" value="P:protein ubiquitination"/>
    <property type="evidence" value="ECO:0007669"/>
    <property type="project" value="TreeGrafter"/>
</dbReference>
<evidence type="ECO:0000256" key="4">
    <source>
        <dbReference type="ARBA" id="ARBA00022737"/>
    </source>
</evidence>
<accession>A0A1W4X5Q9</accession>
<feature type="repeat" description="RCC1" evidence="7">
    <location>
        <begin position="209"/>
        <end position="260"/>
    </location>
</feature>
<evidence type="ECO:0000256" key="2">
    <source>
        <dbReference type="ARBA" id="ARBA00022490"/>
    </source>
</evidence>
<feature type="repeat" description="RCC1" evidence="7">
    <location>
        <begin position="103"/>
        <end position="155"/>
    </location>
</feature>
<dbReference type="InterPro" id="IPR035983">
    <property type="entry name" value="Hect_E3_ubiquitin_ligase"/>
</dbReference>
<dbReference type="PRINTS" id="PR00633">
    <property type="entry name" value="RCCNDNSATION"/>
</dbReference>
<keyword evidence="3" id="KW-0808">Transferase</keyword>
<reference evidence="11" key="1">
    <citation type="submission" date="2025-08" db="UniProtKB">
        <authorList>
            <consortium name="RefSeq"/>
        </authorList>
    </citation>
    <scope>IDENTIFICATION</scope>
    <source>
        <tissue evidence="11">Entire body</tissue>
    </source>
</reference>
<dbReference type="InterPro" id="IPR058923">
    <property type="entry name" value="RCC1-like_dom"/>
</dbReference>
<feature type="active site" description="Glycyl thioester intermediate" evidence="6">
    <location>
        <position position="1010"/>
    </location>
</feature>
<dbReference type="SUPFAM" id="SSF56204">
    <property type="entry name" value="Hect, E3 ligase catalytic domain"/>
    <property type="match status" value="1"/>
</dbReference>
<dbReference type="OrthoDB" id="5981550at2759"/>
<dbReference type="GO" id="GO:0005737">
    <property type="term" value="C:cytoplasm"/>
    <property type="evidence" value="ECO:0007669"/>
    <property type="project" value="UniProtKB-SubCell"/>
</dbReference>
<dbReference type="Gene3D" id="3.30.2410.10">
    <property type="entry name" value="Hect, E3 ligase catalytic domain"/>
    <property type="match status" value="1"/>
</dbReference>
<evidence type="ECO:0000256" key="3">
    <source>
        <dbReference type="ARBA" id="ARBA00022679"/>
    </source>
</evidence>
<dbReference type="SMART" id="SM00119">
    <property type="entry name" value="HECTc"/>
    <property type="match status" value="1"/>
</dbReference>
<dbReference type="GO" id="GO:0006511">
    <property type="term" value="P:ubiquitin-dependent protein catabolic process"/>
    <property type="evidence" value="ECO:0007669"/>
    <property type="project" value="TreeGrafter"/>
</dbReference>
<dbReference type="Pfam" id="PF25390">
    <property type="entry name" value="WD40_RLD"/>
    <property type="match status" value="1"/>
</dbReference>
<dbReference type="PROSITE" id="PS50237">
    <property type="entry name" value="HECT"/>
    <property type="match status" value="1"/>
</dbReference>
<feature type="transmembrane region" description="Helical" evidence="8">
    <location>
        <begin position="779"/>
        <end position="802"/>
    </location>
</feature>
<dbReference type="PROSITE" id="PS50012">
    <property type="entry name" value="RCC1_3"/>
    <property type="match status" value="7"/>
</dbReference>
<sequence length="1042" mass="116970">MFAWGSTIHGELGLGGIEQEIVLTPTQVDWPLADQIVEVACGDNHTLILTNEGKVYSCGSNDYGQLGHDQPRKRPNLVKSLEAQTITHIACGATHSMALNQWGQIFTWGSDTYGQLGHQLGQSMQPVPKILKALATHHVVQIACGYRHSAALTINGEIYCWGANNFGQLGIGTVSPSEPSPTQVPSIDGIPIAFLACGSYHTLVVSKSGAVFGWGNNTRGQLGLNDVTSKSFPTQLRTLRNIKVRYICCGEEFSTFLTLDGGVFTCGAGMYGQLGHGNNVDEILPKKILELMGSTVSQIACGKRHTLAYVPSRGRIYSFGLGGSGQLGIRKTGSSLVPQVVHGQWVSPRGSSAEEKHPKGSFIIRRIFAGGDHCFATVTTRENSSPYDCRVYPRDTQILTLNREHLKSLFRVSSKGTVDQDMITYIETVFKSLSCLNGSFLIKSGDHYACSSKRHGVDLEEAEKTFSIIAKIDIQSIKDLIWNGVSEDLLRRLVPSPPDVEALRIYLTLPFYHEFQNPKHHPKLHKPFASALLKLKQQPQRVIRCWYTTTSSDYFEKLVSIFKGVALFVIRNQKIPENKTIFYDASLVASLDLLAFLNKLNYEVDGFKVPADTFCIPEIGESLDVRIDYLMWLNDATTGRLFLCNYPFIFDAQAKTQLLEADQSIQMQSAMNAAAQQAFSNLFFTGGRQAIRQFLFLNVSREHIVQDTLRELMEVNSSDLKKPLKVKFHGEEAEDAGGVKKEFFMLVLREILDPKYGMFQYYDETRTIWFSEQPFEDNVMYLLIGIICGLAIYNFTIINISFPLALYKKLLHEPIGLADLKGLSPTMANSLKSLLDYEEPDVQEVFGLNFEITREIFGHHVTVPLKPNGEKIPVTQENKEEFVNLYVDYIFNKSVESQYQAFSNGFLKVCGGRVLQLFHSHELQAVVVGNENYDWHALEEAAEYKNGYTSSDPTIRMFWEVIHEIPVEDKKKFLLFLTGSDRIPIQGMKAIKIYIQPTTDDKYLPVAHTCFNLLDLPRYKTKERLKYKLLQAIKQTEGFSLV</sequence>
<dbReference type="Pfam" id="PF00632">
    <property type="entry name" value="HECT"/>
    <property type="match status" value="1"/>
</dbReference>
<organism evidence="10 11">
    <name type="scientific">Agrilus planipennis</name>
    <name type="common">Emerald ash borer</name>
    <name type="synonym">Agrilus marcopoli</name>
    <dbReference type="NCBI Taxonomy" id="224129"/>
    <lineage>
        <taxon>Eukaryota</taxon>
        <taxon>Metazoa</taxon>
        <taxon>Ecdysozoa</taxon>
        <taxon>Arthropoda</taxon>
        <taxon>Hexapoda</taxon>
        <taxon>Insecta</taxon>
        <taxon>Pterygota</taxon>
        <taxon>Neoptera</taxon>
        <taxon>Endopterygota</taxon>
        <taxon>Coleoptera</taxon>
        <taxon>Polyphaga</taxon>
        <taxon>Elateriformia</taxon>
        <taxon>Buprestoidea</taxon>
        <taxon>Buprestidae</taxon>
        <taxon>Agrilinae</taxon>
        <taxon>Agrilus</taxon>
    </lineage>
</organism>
<dbReference type="InParanoid" id="A0A1W4X5Q9"/>
<dbReference type="InterPro" id="IPR000569">
    <property type="entry name" value="HECT_dom"/>
</dbReference>
<keyword evidence="8" id="KW-1133">Transmembrane helix</keyword>
<dbReference type="STRING" id="224129.A0A1W4X5Q9"/>
<keyword evidence="10" id="KW-1185">Reference proteome</keyword>
<dbReference type="InterPro" id="IPR009091">
    <property type="entry name" value="RCC1/BLIP-II"/>
</dbReference>
<keyword evidence="4" id="KW-0677">Repeat</keyword>
<evidence type="ECO:0000256" key="8">
    <source>
        <dbReference type="SAM" id="Phobius"/>
    </source>
</evidence>
<proteinExistence type="predicted"/>
<feature type="domain" description="HECT" evidence="9">
    <location>
        <begin position="716"/>
        <end position="1042"/>
    </location>
</feature>
<dbReference type="PANTHER" id="PTHR45622">
    <property type="entry name" value="UBIQUITIN-PROTEIN LIGASE E3A-RELATED"/>
    <property type="match status" value="1"/>
</dbReference>
<dbReference type="SUPFAM" id="SSF50985">
    <property type="entry name" value="RCC1/BLIP-II"/>
    <property type="match status" value="1"/>
</dbReference>
<keyword evidence="8" id="KW-0472">Membrane</keyword>
<name>A0A1W4X5Q9_AGRPL</name>
<feature type="repeat" description="RCC1" evidence="7">
    <location>
        <begin position="156"/>
        <end position="208"/>
    </location>
</feature>